<evidence type="ECO:0000259" key="5">
    <source>
        <dbReference type="Pfam" id="PF00582"/>
    </source>
</evidence>
<comment type="subcellular location">
    <subcellularLocation>
        <location evidence="1">Cytoplasm</location>
    </subcellularLocation>
</comment>
<evidence type="ECO:0000256" key="2">
    <source>
        <dbReference type="ARBA" id="ARBA00008791"/>
    </source>
</evidence>
<dbReference type="EMBL" id="JAAVXB010000008">
    <property type="protein sequence ID" value="NKF23518.1"/>
    <property type="molecule type" value="Genomic_DNA"/>
</dbReference>
<gene>
    <name evidence="6" type="ORF">G7Y82_14455</name>
</gene>
<dbReference type="Pfam" id="PF00582">
    <property type="entry name" value="Usp"/>
    <property type="match status" value="2"/>
</dbReference>
<evidence type="ECO:0000256" key="1">
    <source>
        <dbReference type="ARBA" id="ARBA00004496"/>
    </source>
</evidence>
<evidence type="ECO:0000313" key="7">
    <source>
        <dbReference type="Proteomes" id="UP000653472"/>
    </source>
</evidence>
<comment type="function">
    <text evidence="4">Required for resistance to DNA-damaging agents.</text>
</comment>
<keyword evidence="3" id="KW-0963">Cytoplasm</keyword>
<organism evidence="6 7">
    <name type="scientific">Solimonas marina</name>
    <dbReference type="NCBI Taxonomy" id="2714601"/>
    <lineage>
        <taxon>Bacteria</taxon>
        <taxon>Pseudomonadati</taxon>
        <taxon>Pseudomonadota</taxon>
        <taxon>Gammaproteobacteria</taxon>
        <taxon>Nevskiales</taxon>
        <taxon>Nevskiaceae</taxon>
        <taxon>Solimonas</taxon>
    </lineage>
</organism>
<name>A0A969WBJ0_9GAMM</name>
<dbReference type="PRINTS" id="PR01438">
    <property type="entry name" value="UNVRSLSTRESS"/>
</dbReference>
<dbReference type="GO" id="GO:0005737">
    <property type="term" value="C:cytoplasm"/>
    <property type="evidence" value="ECO:0007669"/>
    <property type="project" value="UniProtKB-SubCell"/>
</dbReference>
<evidence type="ECO:0000256" key="3">
    <source>
        <dbReference type="ARBA" id="ARBA00022490"/>
    </source>
</evidence>
<reference evidence="6" key="1">
    <citation type="submission" date="2020-03" db="EMBL/GenBank/DDBJ databases">
        <title>Solimonas marina sp. nov., isolated from deep seawater of the Pacific Ocean.</title>
        <authorList>
            <person name="Liu X."/>
            <person name="Lai Q."/>
            <person name="Sun F."/>
            <person name="Gai Y."/>
            <person name="Li G."/>
            <person name="Shao Z."/>
        </authorList>
    </citation>
    <scope>NUCLEOTIDE SEQUENCE</scope>
    <source>
        <strain evidence="6">C16B3</strain>
    </source>
</reference>
<evidence type="ECO:0000313" key="6">
    <source>
        <dbReference type="EMBL" id="NKF23518.1"/>
    </source>
</evidence>
<sequence length="313" mass="33936">MKSYERILLIARAGGGASPAMRQAMWLAHRSGAALHVLLPLHSMALDVVDRLRQAGSGTVRDGLLREHRDALRTALSGYAELQVATTVEVIWTDVPGEEIRTHVIESHSDLVVKDVELPHGLRRILTTPLDRELLRSCPVPVLLVHSGRMTPRRIVVAVDVMAPDAAAQTMRQALALAYAADAELHLAYAALPMSALDASGAVVPSMTAEIYETLCQVHQDRFKSFADAHGIAPARRHFRIGPTASAIVDCAETLHADAIVLGSNDRHRFERLLLGSTAEALIGEASCDLLVVTAEARHHDTTPRRDLTVDAP</sequence>
<comment type="caution">
    <text evidence="6">The sequence shown here is derived from an EMBL/GenBank/DDBJ whole genome shotgun (WGS) entry which is preliminary data.</text>
</comment>
<dbReference type="Proteomes" id="UP000653472">
    <property type="component" value="Unassembled WGS sequence"/>
</dbReference>
<dbReference type="InterPro" id="IPR006016">
    <property type="entry name" value="UspA"/>
</dbReference>
<proteinExistence type="inferred from homology"/>
<keyword evidence="7" id="KW-1185">Reference proteome</keyword>
<protein>
    <submittedName>
        <fullName evidence="6">Universal stress protein</fullName>
    </submittedName>
</protein>
<dbReference type="PANTHER" id="PTHR47892">
    <property type="entry name" value="UNIVERSAL STRESS PROTEIN E"/>
    <property type="match status" value="1"/>
</dbReference>
<comment type="similarity">
    <text evidence="2">Belongs to the universal stress protein A family.</text>
</comment>
<feature type="domain" description="UspA" evidence="5">
    <location>
        <begin position="4"/>
        <end position="146"/>
    </location>
</feature>
<dbReference type="PANTHER" id="PTHR47892:SF1">
    <property type="entry name" value="UNIVERSAL STRESS PROTEIN E"/>
    <property type="match status" value="1"/>
</dbReference>
<dbReference type="InterPro" id="IPR006015">
    <property type="entry name" value="Universal_stress_UspA"/>
</dbReference>
<dbReference type="RefSeq" id="WP_168148841.1">
    <property type="nucleotide sequence ID" value="NZ_JAAVXB010000008.1"/>
</dbReference>
<dbReference type="AlphaFoldDB" id="A0A969WBJ0"/>
<dbReference type="SUPFAM" id="SSF52402">
    <property type="entry name" value="Adenine nucleotide alpha hydrolases-like"/>
    <property type="match status" value="2"/>
</dbReference>
<feature type="domain" description="UspA" evidence="5">
    <location>
        <begin position="153"/>
        <end position="293"/>
    </location>
</feature>
<evidence type="ECO:0000256" key="4">
    <source>
        <dbReference type="ARBA" id="ARBA00037131"/>
    </source>
</evidence>
<accession>A0A969WBJ0</accession>
<dbReference type="Gene3D" id="3.40.50.12370">
    <property type="match status" value="1"/>
</dbReference>